<name>A0A7J7J7G7_BUGNE</name>
<dbReference type="GO" id="GO:0008270">
    <property type="term" value="F:zinc ion binding"/>
    <property type="evidence" value="ECO:0007669"/>
    <property type="project" value="UniProtKB-KW"/>
</dbReference>
<sequence length="405" mass="45253">MEPVDIDAIKSELELTFTNIYCYFNMLQAISDDNDVDHHRFVKFIQQVEHKQTELINDSTSSLECSNLAIDLAYNLVVTASYINLIFAWESGKLCVGNELIDIAITAAQHMLEFAHETEKKAVEGCVEKLVLVMQKFCLMTVVNQTGSLPNLTIGQKKVLSRIKRVMQSLDEDKSSTSSTNSYDSLEDDEGIVEAIQKAKIFGQQVYKDAVSHTKVTESEEANENNNADNPELCAAHTADDSTAAECLDTESAEGKSADMDDLLLFTKCSPFADVWRLYADNPDLVALFKIEDCHREECLKQLPNSFTMLCNLEALSHSVVCSCIANEADQSNECFHILQSLVSRQSLNADEITVLQQIVGSFQDVEDRISKLFDVCEEEMVKVMSDLEHNSISPEESERNPTLA</sequence>
<dbReference type="AlphaFoldDB" id="A0A7J7J7G7"/>
<keyword evidence="1" id="KW-0479">Metal-binding</keyword>
<keyword evidence="5" id="KW-1185">Reference proteome</keyword>
<evidence type="ECO:0000313" key="4">
    <source>
        <dbReference type="EMBL" id="KAF6022043.1"/>
    </source>
</evidence>
<feature type="region of interest" description="Disordered" evidence="2">
    <location>
        <begin position="213"/>
        <end position="233"/>
    </location>
</feature>
<dbReference type="EMBL" id="VXIV02002911">
    <property type="protein sequence ID" value="KAF6022043.1"/>
    <property type="molecule type" value="Genomic_DNA"/>
</dbReference>
<keyword evidence="1" id="KW-0862">Zinc</keyword>
<keyword evidence="1" id="KW-0863">Zinc-finger</keyword>
<gene>
    <name evidence="4" type="ORF">EB796_019645</name>
</gene>
<feature type="domain" description="SWIM-type" evidence="3">
    <location>
        <begin position="307"/>
        <end position="346"/>
    </location>
</feature>
<dbReference type="PROSITE" id="PS50966">
    <property type="entry name" value="ZF_SWIM"/>
    <property type="match status" value="1"/>
</dbReference>
<evidence type="ECO:0000256" key="1">
    <source>
        <dbReference type="PROSITE-ProRule" id="PRU00325"/>
    </source>
</evidence>
<dbReference type="Proteomes" id="UP000593567">
    <property type="component" value="Unassembled WGS sequence"/>
</dbReference>
<reference evidence="4" key="1">
    <citation type="submission" date="2020-06" db="EMBL/GenBank/DDBJ databases">
        <title>Draft genome of Bugula neritina, a colonial animal packing powerful symbionts and potential medicines.</title>
        <authorList>
            <person name="Rayko M."/>
        </authorList>
    </citation>
    <scope>NUCLEOTIDE SEQUENCE [LARGE SCALE GENOMIC DNA]</scope>
    <source>
        <strain evidence="4">Kwan_BN1</strain>
    </source>
</reference>
<proteinExistence type="predicted"/>
<dbReference type="InterPro" id="IPR007527">
    <property type="entry name" value="Znf_SWIM"/>
</dbReference>
<evidence type="ECO:0000259" key="3">
    <source>
        <dbReference type="PROSITE" id="PS50966"/>
    </source>
</evidence>
<evidence type="ECO:0000313" key="5">
    <source>
        <dbReference type="Proteomes" id="UP000593567"/>
    </source>
</evidence>
<comment type="caution">
    <text evidence="4">The sequence shown here is derived from an EMBL/GenBank/DDBJ whole genome shotgun (WGS) entry which is preliminary data.</text>
</comment>
<evidence type="ECO:0000256" key="2">
    <source>
        <dbReference type="SAM" id="MobiDB-lite"/>
    </source>
</evidence>
<organism evidence="4 5">
    <name type="scientific">Bugula neritina</name>
    <name type="common">Brown bryozoan</name>
    <name type="synonym">Sertularia neritina</name>
    <dbReference type="NCBI Taxonomy" id="10212"/>
    <lineage>
        <taxon>Eukaryota</taxon>
        <taxon>Metazoa</taxon>
        <taxon>Spiralia</taxon>
        <taxon>Lophotrochozoa</taxon>
        <taxon>Bryozoa</taxon>
        <taxon>Gymnolaemata</taxon>
        <taxon>Cheilostomatida</taxon>
        <taxon>Flustrina</taxon>
        <taxon>Buguloidea</taxon>
        <taxon>Bugulidae</taxon>
        <taxon>Bugula</taxon>
    </lineage>
</organism>
<protein>
    <recommendedName>
        <fullName evidence="3">SWIM-type domain-containing protein</fullName>
    </recommendedName>
</protein>
<accession>A0A7J7J7G7</accession>